<evidence type="ECO:0000259" key="1">
    <source>
        <dbReference type="SMART" id="SM00849"/>
    </source>
</evidence>
<dbReference type="Pfam" id="PF00753">
    <property type="entry name" value="Lactamase_B"/>
    <property type="match status" value="2"/>
</dbReference>
<dbReference type="SMART" id="SM00849">
    <property type="entry name" value="Lactamase_B"/>
    <property type="match status" value="2"/>
</dbReference>
<dbReference type="CDD" id="cd06262">
    <property type="entry name" value="metallo-hydrolase-like_MBL-fold"/>
    <property type="match status" value="2"/>
</dbReference>
<dbReference type="InterPro" id="IPR050662">
    <property type="entry name" value="Sec-metab_biosynth-thioest"/>
</dbReference>
<dbReference type="Gene3D" id="3.60.15.10">
    <property type="entry name" value="Ribonuclease Z/Hydroxyacylglutathione hydrolase-like"/>
    <property type="match status" value="2"/>
</dbReference>
<dbReference type="RefSeq" id="WP_335960637.1">
    <property type="nucleotide sequence ID" value="NZ_JAXBLX010000011.1"/>
</dbReference>
<keyword evidence="3" id="KW-1185">Reference proteome</keyword>
<accession>A0ABV6KFT6</accession>
<organism evidence="2 3">
    <name type="scientific">Halalkalibacter kiskunsagensis</name>
    <dbReference type="NCBI Taxonomy" id="1548599"/>
    <lineage>
        <taxon>Bacteria</taxon>
        <taxon>Bacillati</taxon>
        <taxon>Bacillota</taxon>
        <taxon>Bacilli</taxon>
        <taxon>Bacillales</taxon>
        <taxon>Bacillaceae</taxon>
        <taxon>Halalkalibacter</taxon>
    </lineage>
</organism>
<dbReference type="PANTHER" id="PTHR23131:SF0">
    <property type="entry name" value="ENDORIBONUCLEASE LACTB2"/>
    <property type="match status" value="1"/>
</dbReference>
<dbReference type="SUPFAM" id="SSF56281">
    <property type="entry name" value="Metallo-hydrolase/oxidoreductase"/>
    <property type="match status" value="2"/>
</dbReference>
<reference evidence="2 3" key="1">
    <citation type="submission" date="2024-09" db="EMBL/GenBank/DDBJ databases">
        <authorList>
            <person name="Sun Q."/>
            <person name="Mori K."/>
        </authorList>
    </citation>
    <scope>NUCLEOTIDE SEQUENCE [LARGE SCALE GENOMIC DNA]</scope>
    <source>
        <strain evidence="2 3">NCAIM B.02610</strain>
    </source>
</reference>
<gene>
    <name evidence="2" type="ORF">ACFFHM_16780</name>
</gene>
<dbReference type="EMBL" id="JBHLUX010000039">
    <property type="protein sequence ID" value="MFC0472109.1"/>
    <property type="molecule type" value="Genomic_DNA"/>
</dbReference>
<comment type="caution">
    <text evidence="2">The sequence shown here is derived from an EMBL/GenBank/DDBJ whole genome shotgun (WGS) entry which is preliminary data.</text>
</comment>
<feature type="domain" description="Metallo-beta-lactamase" evidence="1">
    <location>
        <begin position="260"/>
        <end position="454"/>
    </location>
</feature>
<dbReference type="PANTHER" id="PTHR23131">
    <property type="entry name" value="ENDORIBONUCLEASE LACTB2"/>
    <property type="match status" value="1"/>
</dbReference>
<feature type="domain" description="Metallo-beta-lactamase" evidence="1">
    <location>
        <begin position="14"/>
        <end position="207"/>
    </location>
</feature>
<dbReference type="Proteomes" id="UP001589838">
    <property type="component" value="Unassembled WGS sequence"/>
</dbReference>
<name>A0ABV6KFT6_9BACI</name>
<protein>
    <submittedName>
        <fullName evidence="2">MBL fold metallo-hydrolase</fullName>
    </submittedName>
</protein>
<proteinExistence type="predicted"/>
<evidence type="ECO:0000313" key="3">
    <source>
        <dbReference type="Proteomes" id="UP001589838"/>
    </source>
</evidence>
<evidence type="ECO:0000313" key="2">
    <source>
        <dbReference type="EMBL" id="MFC0472109.1"/>
    </source>
</evidence>
<dbReference type="InterPro" id="IPR001279">
    <property type="entry name" value="Metallo-B-lactamas"/>
</dbReference>
<sequence length="599" mass="68046">MKQVLDNLYLYEDTCHVYVVKNGQNAVLIDFGSGDVLDELHSIGVRHVAAILMTHHHRDQGQGLKRANEKDIPIWVPAAEKDLFAEVDRYWQSRELDNNYNMRQDRFSLLQSVFVEGTLIDYKTYTFGDLQFEVIPTPGHTTGSVSFLTEISGKRVVFTGDLLAGPGKVWSLAATQWSYNGGEGLPFTILSLLDVKEKKTELLLPSHGEIIDEPASAIDSVIERLSKLVKLRKQNPRLFQLRSKPYEEITPHLLKNRTSCSNAYVLLSANNKALLIDFGYDFIAGTGAGFDRSSRRPWLYTIKSLKEQYGVEKIDVALPTHYHDDHVAGFNLLKEIEGTEIWCPENFSDVLENPKSYNLPCLWYDSIAVDRILPLKQTFQWEEYQFTLHEQSGHTYYAVAIEFEVDGKKVLAIGDQYEGDHFNYVYHNGFRMMDYQDSAALYKQIRPDLLIAGHCEPIEITDHYLVHISQIGQELEKLHRDLLPLEEVDFGAEGFGAKIMPYQTIVKSGETTTFTVQVKNPFSTEQNIQVELIVPDGWIQKNCKCTEIVEGNGTISVLFQVTVPFGLTEKRERIAVDLTVGNRKFGQHAEAVITISNKL</sequence>
<dbReference type="InterPro" id="IPR036866">
    <property type="entry name" value="RibonucZ/Hydroxyglut_hydro"/>
</dbReference>